<comment type="catalytic activity">
    <reaction evidence="9">
        <text>alpha-D-glucose 1-phosphate + UTP + H(+) = UDP-alpha-D-glucose + diphosphate</text>
        <dbReference type="Rhea" id="RHEA:19889"/>
        <dbReference type="ChEBI" id="CHEBI:15378"/>
        <dbReference type="ChEBI" id="CHEBI:33019"/>
        <dbReference type="ChEBI" id="CHEBI:46398"/>
        <dbReference type="ChEBI" id="CHEBI:58601"/>
        <dbReference type="ChEBI" id="CHEBI:58885"/>
        <dbReference type="EC" id="2.7.7.9"/>
    </reaction>
</comment>
<dbReference type="SUPFAM" id="SSF53448">
    <property type="entry name" value="Nucleotide-diphospho-sugar transferases"/>
    <property type="match status" value="1"/>
</dbReference>
<name>A0A1I1ELE4_BREAD</name>
<dbReference type="OrthoDB" id="9801899at2"/>
<dbReference type="InterPro" id="IPR005835">
    <property type="entry name" value="NTP_transferase_dom"/>
</dbReference>
<evidence type="ECO:0000256" key="3">
    <source>
        <dbReference type="ARBA" id="ARBA00019048"/>
    </source>
</evidence>
<accession>A0A1I1ELE4</accession>
<feature type="domain" description="Nucleotidyl transferase" evidence="10">
    <location>
        <begin position="2"/>
        <end position="262"/>
    </location>
</feature>
<dbReference type="InterPro" id="IPR029044">
    <property type="entry name" value="Nucleotide-diphossugar_trans"/>
</dbReference>
<proteinExistence type="inferred from homology"/>
<sequence>MKAFIFAAGYGTRNLPITKSVPKELFPLYNKTALDFILEECAEAGIYELVILTSSRKVLLENYFDRDVELEISLTESNKIKELNLLHYTDQFKVSFIHQQEMKGTGHALISAGFLLDKEPFVAFFPDDIVLHTPGGALQVLNLYKETRCSVLGAREEYHNISAYGVIESIEKNNVCYVTKIVEKPKADEAKSNLVSVGRFVYTPEFMDALKTEYMSHKQGEFYPMGAMMQMAKAEKLVVKKLLGQVLDTGNQDSYLNAILEYAYTTIEGKKIIDSFINRLS</sequence>
<dbReference type="RefSeq" id="WP_092319537.1">
    <property type="nucleotide sequence ID" value="NZ_FOKY01000014.1"/>
</dbReference>
<dbReference type="PANTHER" id="PTHR43197:SF1">
    <property type="entry name" value="UTP--GLUCOSE-1-PHOSPHATE URIDYLYLTRANSFERASE"/>
    <property type="match status" value="1"/>
</dbReference>
<dbReference type="InterPro" id="IPR005771">
    <property type="entry name" value="GalU_uridylyltTrfase_bac/arc"/>
</dbReference>
<dbReference type="GO" id="GO:0006011">
    <property type="term" value="P:UDP-alpha-D-glucose metabolic process"/>
    <property type="evidence" value="ECO:0007669"/>
    <property type="project" value="InterPro"/>
</dbReference>
<evidence type="ECO:0000313" key="12">
    <source>
        <dbReference type="Proteomes" id="UP000240042"/>
    </source>
</evidence>
<evidence type="ECO:0000256" key="6">
    <source>
        <dbReference type="ARBA" id="ARBA00031455"/>
    </source>
</evidence>
<evidence type="ECO:0000256" key="7">
    <source>
        <dbReference type="ARBA" id="ARBA00031959"/>
    </source>
</evidence>
<evidence type="ECO:0000256" key="5">
    <source>
        <dbReference type="ARBA" id="ARBA00022695"/>
    </source>
</evidence>
<evidence type="ECO:0000313" key="11">
    <source>
        <dbReference type="EMBL" id="SFB87476.1"/>
    </source>
</evidence>
<evidence type="ECO:0000256" key="9">
    <source>
        <dbReference type="ARBA" id="ARBA00048128"/>
    </source>
</evidence>
<protein>
    <recommendedName>
        <fullName evidence="3">UTP--glucose-1-phosphate uridylyltransferase</fullName>
        <ecNumber evidence="2">2.7.7.9</ecNumber>
    </recommendedName>
    <alternativeName>
        <fullName evidence="6">Alpha-D-glucosyl-1-phosphate uridylyltransferase</fullName>
    </alternativeName>
    <alternativeName>
        <fullName evidence="7">UDP-glucose pyrophosphorylase</fullName>
    </alternativeName>
    <alternativeName>
        <fullName evidence="8">Uridine diphosphoglucose pyrophosphorylase</fullName>
    </alternativeName>
</protein>
<evidence type="ECO:0000256" key="8">
    <source>
        <dbReference type="ARBA" id="ARBA00032341"/>
    </source>
</evidence>
<comment type="similarity">
    <text evidence="1">Belongs to the UDPGP type 2 family.</text>
</comment>
<keyword evidence="5 11" id="KW-0548">Nucleotidyltransferase</keyword>
<keyword evidence="12" id="KW-1185">Reference proteome</keyword>
<dbReference type="Gene3D" id="3.90.550.10">
    <property type="entry name" value="Spore Coat Polysaccharide Biosynthesis Protein SpsA, Chain A"/>
    <property type="match status" value="1"/>
</dbReference>
<dbReference type="EC" id="2.7.7.9" evidence="2"/>
<evidence type="ECO:0000256" key="2">
    <source>
        <dbReference type="ARBA" id="ARBA00012415"/>
    </source>
</evidence>
<dbReference type="STRING" id="34097.SAMN02745150_01143"/>
<keyword evidence="4 11" id="KW-0808">Transferase</keyword>
<dbReference type="Proteomes" id="UP000240042">
    <property type="component" value="Unassembled WGS sequence"/>
</dbReference>
<evidence type="ECO:0000256" key="1">
    <source>
        <dbReference type="ARBA" id="ARBA00006890"/>
    </source>
</evidence>
<dbReference type="Pfam" id="PF00483">
    <property type="entry name" value="NTP_transferase"/>
    <property type="match status" value="1"/>
</dbReference>
<evidence type="ECO:0000256" key="4">
    <source>
        <dbReference type="ARBA" id="ARBA00022679"/>
    </source>
</evidence>
<dbReference type="GO" id="GO:0003983">
    <property type="term" value="F:UTP:glucose-1-phosphate uridylyltransferase activity"/>
    <property type="evidence" value="ECO:0007669"/>
    <property type="project" value="UniProtKB-EC"/>
</dbReference>
<evidence type="ECO:0000259" key="10">
    <source>
        <dbReference type="Pfam" id="PF00483"/>
    </source>
</evidence>
<gene>
    <name evidence="11" type="ORF">SAMN02745150_01143</name>
</gene>
<dbReference type="EMBL" id="FOKY01000014">
    <property type="protein sequence ID" value="SFB87476.1"/>
    <property type="molecule type" value="Genomic_DNA"/>
</dbReference>
<reference evidence="12" key="1">
    <citation type="submission" date="2016-10" db="EMBL/GenBank/DDBJ databases">
        <authorList>
            <person name="Varghese N."/>
            <person name="Submissions S."/>
        </authorList>
    </citation>
    <scope>NUCLEOTIDE SEQUENCE [LARGE SCALE GENOMIC DNA]</scope>
    <source>
        <strain evidence="12">ATCC 43811</strain>
    </source>
</reference>
<dbReference type="PANTHER" id="PTHR43197">
    <property type="entry name" value="UTP--GLUCOSE-1-PHOSPHATE URIDYLYLTRANSFERASE"/>
    <property type="match status" value="1"/>
</dbReference>
<dbReference type="AlphaFoldDB" id="A0A1I1ELE4"/>
<organism evidence="11 12">
    <name type="scientific">Brevinema andersonii</name>
    <dbReference type="NCBI Taxonomy" id="34097"/>
    <lineage>
        <taxon>Bacteria</taxon>
        <taxon>Pseudomonadati</taxon>
        <taxon>Spirochaetota</taxon>
        <taxon>Spirochaetia</taxon>
        <taxon>Brevinematales</taxon>
        <taxon>Brevinemataceae</taxon>
        <taxon>Brevinema</taxon>
    </lineage>
</organism>